<proteinExistence type="predicted"/>
<evidence type="ECO:0000256" key="2">
    <source>
        <dbReference type="SAM" id="Coils"/>
    </source>
</evidence>
<feature type="coiled-coil region" evidence="2">
    <location>
        <begin position="344"/>
        <end position="371"/>
    </location>
</feature>
<dbReference type="RefSeq" id="WP_308981904.1">
    <property type="nucleotide sequence ID" value="NZ_JAVIDL010000033.1"/>
</dbReference>
<gene>
    <name evidence="3" type="ORF">RFH47_13605</name>
</gene>
<dbReference type="EMBL" id="JAVIDL010000033">
    <property type="protein sequence ID" value="MDQ8936755.1"/>
    <property type="molecule type" value="Genomic_DNA"/>
</dbReference>
<keyword evidence="2" id="KW-0175">Coiled coil</keyword>
<reference evidence="3" key="1">
    <citation type="submission" date="2023-08" db="EMBL/GenBank/DDBJ databases">
        <title>Emergence of clinically-relevant ST2 carbapenem-resistant Acinetobacter baumannii strains in hospital sewages in Zhejiang, East of China.</title>
        <authorList>
            <person name="Kaichao C."/>
            <person name="Zhang R."/>
        </authorList>
    </citation>
    <scope>NUCLEOTIDE SEQUENCE</scope>
    <source>
        <strain evidence="3">M-RB-37</strain>
    </source>
</reference>
<dbReference type="Gene3D" id="1.10.287.110">
    <property type="entry name" value="DnaJ domain"/>
    <property type="match status" value="1"/>
</dbReference>
<accession>A0AAW8JAD9</accession>
<evidence type="ECO:0008006" key="5">
    <source>
        <dbReference type="Google" id="ProtNLM"/>
    </source>
</evidence>
<dbReference type="AlphaFoldDB" id="A0AAW8JAD9"/>
<dbReference type="SUPFAM" id="SSF46565">
    <property type="entry name" value="Chaperone J-domain"/>
    <property type="match status" value="1"/>
</dbReference>
<sequence>MQLQLKSKVSEVKVSAQQKEFQHLKQQIEQQTSVLQQWSQAQQDIQLRVRQEIWPIFDKLRIISLEKIQVLVRQRNKKITKAQLLKLNEKIVQLAQPLIDSKKITEQQNNQLVALLNELGYYGDQNSSRAQVHSSVQYDQHSTSDDLNVAQDSEIEQYLKNELEQLKLLLSDKYELKEDFFDFSYLGLDDFIIKFSRKMKDIEYIEPSHPFAVQEQQLFHREMMREKARVEKKLQQRILARKNANQSMKHIYHRIAAEIHPDREQDEQKKQIKTELLQQVNQAYEAKDLVNLVQFQVEVGQKARPVADQLIRSHNITLELQLEQIEAKITHLIQSFNWDEQISASKKQRKIEDAYAQHERKKAQLKQFLEQEKMILAHFKDFSALQDLMKNQSIWHIC</sequence>
<protein>
    <recommendedName>
        <fullName evidence="5">Molecular chaperone DnaJ</fullName>
    </recommendedName>
</protein>
<evidence type="ECO:0000256" key="1">
    <source>
        <dbReference type="ARBA" id="ARBA00023186"/>
    </source>
</evidence>
<evidence type="ECO:0000313" key="4">
    <source>
        <dbReference type="Proteomes" id="UP001243844"/>
    </source>
</evidence>
<dbReference type="Proteomes" id="UP001243844">
    <property type="component" value="Unassembled WGS sequence"/>
</dbReference>
<name>A0AAW8JAD9_9GAMM</name>
<dbReference type="InterPro" id="IPR036869">
    <property type="entry name" value="J_dom_sf"/>
</dbReference>
<comment type="caution">
    <text evidence="3">The sequence shown here is derived from an EMBL/GenBank/DDBJ whole genome shotgun (WGS) entry which is preliminary data.</text>
</comment>
<organism evidence="3 4">
    <name type="scientific">Acinetobacter rudis</name>
    <dbReference type="NCBI Taxonomy" id="632955"/>
    <lineage>
        <taxon>Bacteria</taxon>
        <taxon>Pseudomonadati</taxon>
        <taxon>Pseudomonadota</taxon>
        <taxon>Gammaproteobacteria</taxon>
        <taxon>Moraxellales</taxon>
        <taxon>Moraxellaceae</taxon>
        <taxon>Acinetobacter</taxon>
    </lineage>
</organism>
<evidence type="ECO:0000313" key="3">
    <source>
        <dbReference type="EMBL" id="MDQ8936755.1"/>
    </source>
</evidence>
<keyword evidence="1" id="KW-0143">Chaperone</keyword>